<keyword evidence="2" id="KW-0472">Membrane</keyword>
<feature type="compositionally biased region" description="Basic and acidic residues" evidence="1">
    <location>
        <begin position="1"/>
        <end position="13"/>
    </location>
</feature>
<protein>
    <submittedName>
        <fullName evidence="3">Uncharacterized protein</fullName>
    </submittedName>
</protein>
<organism evidence="3 4">
    <name type="scientific">Apostasia shenzhenica</name>
    <dbReference type="NCBI Taxonomy" id="1088818"/>
    <lineage>
        <taxon>Eukaryota</taxon>
        <taxon>Viridiplantae</taxon>
        <taxon>Streptophyta</taxon>
        <taxon>Embryophyta</taxon>
        <taxon>Tracheophyta</taxon>
        <taxon>Spermatophyta</taxon>
        <taxon>Magnoliopsida</taxon>
        <taxon>Liliopsida</taxon>
        <taxon>Asparagales</taxon>
        <taxon>Orchidaceae</taxon>
        <taxon>Apostasioideae</taxon>
        <taxon>Apostasia</taxon>
    </lineage>
</organism>
<evidence type="ECO:0000256" key="1">
    <source>
        <dbReference type="SAM" id="MobiDB-lite"/>
    </source>
</evidence>
<feature type="region of interest" description="Disordered" evidence="1">
    <location>
        <begin position="124"/>
        <end position="157"/>
    </location>
</feature>
<evidence type="ECO:0000313" key="4">
    <source>
        <dbReference type="Proteomes" id="UP000236161"/>
    </source>
</evidence>
<dbReference type="AlphaFoldDB" id="A0A2I0A0P7"/>
<feature type="transmembrane region" description="Helical" evidence="2">
    <location>
        <begin position="113"/>
        <end position="130"/>
    </location>
</feature>
<gene>
    <name evidence="3" type="ORF">AXF42_Ash010795</name>
</gene>
<keyword evidence="2" id="KW-0812">Transmembrane</keyword>
<keyword evidence="2" id="KW-1133">Transmembrane helix</keyword>
<feature type="compositionally biased region" description="Basic and acidic residues" evidence="1">
    <location>
        <begin position="75"/>
        <end position="84"/>
    </location>
</feature>
<dbReference type="PANTHER" id="PTHR34046:SF19">
    <property type="entry name" value="RAPIDLY ELICITED PROTEIN, PUTATIVE-RELATED"/>
    <property type="match status" value="1"/>
</dbReference>
<dbReference type="InterPro" id="IPR008004">
    <property type="entry name" value="OCTOPUS-like"/>
</dbReference>
<sequence>MGRTEREGKCERHPNHRQAKGVCPSCLRERLARLSASSSAASSSSLSSCDSEASSAALPSPPRDSRGTKKLFRLLKGESSDPLRRSQSVAFPAREVKEEIEKKKMKRNKGRKLWYKLFFAGGAAGGAAGGRKKEGDGPLSHSKTMKEKPSSKRVFFA</sequence>
<name>A0A2I0A0P7_9ASPA</name>
<keyword evidence="4" id="KW-1185">Reference proteome</keyword>
<feature type="region of interest" description="Disordered" evidence="1">
    <location>
        <begin position="1"/>
        <end position="21"/>
    </location>
</feature>
<dbReference type="EMBL" id="KZ452040">
    <property type="protein sequence ID" value="PKA49111.1"/>
    <property type="molecule type" value="Genomic_DNA"/>
</dbReference>
<feature type="region of interest" description="Disordered" evidence="1">
    <location>
        <begin position="37"/>
        <end position="90"/>
    </location>
</feature>
<dbReference type="PANTHER" id="PTHR34046">
    <property type="entry name" value="OS06G0218800 PROTEIN"/>
    <property type="match status" value="1"/>
</dbReference>
<dbReference type="Proteomes" id="UP000236161">
    <property type="component" value="Unassembled WGS sequence"/>
</dbReference>
<evidence type="ECO:0000313" key="3">
    <source>
        <dbReference type="EMBL" id="PKA49111.1"/>
    </source>
</evidence>
<dbReference type="OrthoDB" id="688136at2759"/>
<reference evidence="3 4" key="1">
    <citation type="journal article" date="2017" name="Nature">
        <title>The Apostasia genome and the evolution of orchids.</title>
        <authorList>
            <person name="Zhang G.Q."/>
            <person name="Liu K.W."/>
            <person name="Li Z."/>
            <person name="Lohaus R."/>
            <person name="Hsiao Y.Y."/>
            <person name="Niu S.C."/>
            <person name="Wang J.Y."/>
            <person name="Lin Y.C."/>
            <person name="Xu Q."/>
            <person name="Chen L.J."/>
            <person name="Yoshida K."/>
            <person name="Fujiwara S."/>
            <person name="Wang Z.W."/>
            <person name="Zhang Y.Q."/>
            <person name="Mitsuda N."/>
            <person name="Wang M."/>
            <person name="Liu G.H."/>
            <person name="Pecoraro L."/>
            <person name="Huang H.X."/>
            <person name="Xiao X.J."/>
            <person name="Lin M."/>
            <person name="Wu X.Y."/>
            <person name="Wu W.L."/>
            <person name="Chen Y.Y."/>
            <person name="Chang S.B."/>
            <person name="Sakamoto S."/>
            <person name="Ohme-Takagi M."/>
            <person name="Yagi M."/>
            <person name="Zeng S.J."/>
            <person name="Shen C.Y."/>
            <person name="Yeh C.M."/>
            <person name="Luo Y.B."/>
            <person name="Tsai W.C."/>
            <person name="Van de Peer Y."/>
            <person name="Liu Z.J."/>
        </authorList>
    </citation>
    <scope>NUCLEOTIDE SEQUENCE [LARGE SCALE GENOMIC DNA]</scope>
    <source>
        <strain evidence="4">cv. Shenzhen</strain>
        <tissue evidence="3">Stem</tissue>
    </source>
</reference>
<feature type="compositionally biased region" description="Low complexity" evidence="1">
    <location>
        <begin position="37"/>
        <end position="58"/>
    </location>
</feature>
<dbReference type="Pfam" id="PF05340">
    <property type="entry name" value="DUF740"/>
    <property type="match status" value="1"/>
</dbReference>
<evidence type="ECO:0000256" key="2">
    <source>
        <dbReference type="SAM" id="Phobius"/>
    </source>
</evidence>
<accession>A0A2I0A0P7</accession>
<proteinExistence type="predicted"/>
<dbReference type="STRING" id="1088818.A0A2I0A0P7"/>